<evidence type="ECO:0000313" key="1">
    <source>
        <dbReference type="EMBL" id="SKA72581.1"/>
    </source>
</evidence>
<organism evidence="1 2">
    <name type="scientific">Thiothrix eikelboomii</name>
    <dbReference type="NCBI Taxonomy" id="92487"/>
    <lineage>
        <taxon>Bacteria</taxon>
        <taxon>Pseudomonadati</taxon>
        <taxon>Pseudomonadota</taxon>
        <taxon>Gammaproteobacteria</taxon>
        <taxon>Thiotrichales</taxon>
        <taxon>Thiotrichaceae</taxon>
        <taxon>Thiothrix</taxon>
    </lineage>
</organism>
<gene>
    <name evidence="1" type="ORF">SAMN02745130_01125</name>
</gene>
<dbReference type="Proteomes" id="UP000190460">
    <property type="component" value="Unassembled WGS sequence"/>
</dbReference>
<dbReference type="EMBL" id="FUYB01000003">
    <property type="protein sequence ID" value="SKA72581.1"/>
    <property type="molecule type" value="Genomic_DNA"/>
</dbReference>
<evidence type="ECO:0000313" key="2">
    <source>
        <dbReference type="Proteomes" id="UP000190460"/>
    </source>
</evidence>
<proteinExistence type="predicted"/>
<accession>A0A1T4W793</accession>
<dbReference type="AlphaFoldDB" id="A0A1T4W793"/>
<name>A0A1T4W793_9GAMM</name>
<protein>
    <submittedName>
        <fullName evidence="1">Uncharacterized protein</fullName>
    </submittedName>
</protein>
<sequence>MNNCNSMQLRTVIWDTRDEMDKSLSLFFYPGSDLLVLCA</sequence>
<dbReference type="STRING" id="92487.SAMN02745130_01125"/>
<keyword evidence="2" id="KW-1185">Reference proteome</keyword>
<reference evidence="1 2" key="1">
    <citation type="submission" date="2017-02" db="EMBL/GenBank/DDBJ databases">
        <authorList>
            <person name="Peterson S.W."/>
        </authorList>
    </citation>
    <scope>NUCLEOTIDE SEQUENCE [LARGE SCALE GENOMIC DNA]</scope>
    <source>
        <strain evidence="1 2">ATCC 49788</strain>
    </source>
</reference>